<dbReference type="Pfam" id="PF03767">
    <property type="entry name" value="Acid_phosphat_B"/>
    <property type="match status" value="1"/>
</dbReference>
<evidence type="ECO:0000256" key="2">
    <source>
        <dbReference type="ARBA" id="ARBA00023180"/>
    </source>
</evidence>
<dbReference type="PANTHER" id="PTHR31284">
    <property type="entry name" value="ACID PHOSPHATASE-LIKE PROTEIN"/>
    <property type="match status" value="1"/>
</dbReference>
<comment type="caution">
    <text evidence="3">The sequence shown here is derived from an EMBL/GenBank/DDBJ whole genome shotgun (WGS) entry which is preliminary data.</text>
</comment>
<dbReference type="InterPro" id="IPR036412">
    <property type="entry name" value="HAD-like_sf"/>
</dbReference>
<dbReference type="AlphaFoldDB" id="A0A918WN14"/>
<dbReference type="PANTHER" id="PTHR31284:SF10">
    <property type="entry name" value="ACID PHOSPHATASE-LIKE PROTEIN"/>
    <property type="match status" value="1"/>
</dbReference>
<dbReference type="InterPro" id="IPR023214">
    <property type="entry name" value="HAD_sf"/>
</dbReference>
<name>A0A918WN14_9BACT</name>
<dbReference type="InterPro" id="IPR005519">
    <property type="entry name" value="Acid_phosphat_B-like"/>
</dbReference>
<dbReference type="EMBL" id="BMXI01000014">
    <property type="protein sequence ID" value="GHC61181.1"/>
    <property type="molecule type" value="Genomic_DNA"/>
</dbReference>
<reference evidence="3" key="2">
    <citation type="submission" date="2020-09" db="EMBL/GenBank/DDBJ databases">
        <authorList>
            <person name="Sun Q."/>
            <person name="Kim S."/>
        </authorList>
    </citation>
    <scope>NUCLEOTIDE SEQUENCE</scope>
    <source>
        <strain evidence="3">KCTC 12988</strain>
    </source>
</reference>
<protein>
    <submittedName>
        <fullName evidence="3">Acid phosphatase</fullName>
    </submittedName>
</protein>
<evidence type="ECO:0000256" key="1">
    <source>
        <dbReference type="ARBA" id="ARBA00022729"/>
    </source>
</evidence>
<accession>A0A918WN14</accession>
<dbReference type="Proteomes" id="UP000644507">
    <property type="component" value="Unassembled WGS sequence"/>
</dbReference>
<gene>
    <name evidence="3" type="ORF">GCM10007100_30580</name>
</gene>
<dbReference type="PIRSF" id="PIRSF002674">
    <property type="entry name" value="VSP"/>
    <property type="match status" value="1"/>
</dbReference>
<dbReference type="RefSeq" id="WP_189571731.1">
    <property type="nucleotide sequence ID" value="NZ_BMXI01000014.1"/>
</dbReference>
<keyword evidence="4" id="KW-1185">Reference proteome</keyword>
<evidence type="ECO:0000313" key="3">
    <source>
        <dbReference type="EMBL" id="GHC61181.1"/>
    </source>
</evidence>
<dbReference type="InterPro" id="IPR014403">
    <property type="entry name" value="APS1/VSP"/>
</dbReference>
<proteinExistence type="predicted"/>
<reference evidence="3" key="1">
    <citation type="journal article" date="2014" name="Int. J. Syst. Evol. Microbiol.">
        <title>Complete genome sequence of Corynebacterium casei LMG S-19264T (=DSM 44701T), isolated from a smear-ripened cheese.</title>
        <authorList>
            <consortium name="US DOE Joint Genome Institute (JGI-PGF)"/>
            <person name="Walter F."/>
            <person name="Albersmeier A."/>
            <person name="Kalinowski J."/>
            <person name="Ruckert C."/>
        </authorList>
    </citation>
    <scope>NUCLEOTIDE SEQUENCE</scope>
    <source>
        <strain evidence="3">KCTC 12988</strain>
    </source>
</reference>
<dbReference type="Gene3D" id="3.40.50.1000">
    <property type="entry name" value="HAD superfamily/HAD-like"/>
    <property type="match status" value="1"/>
</dbReference>
<evidence type="ECO:0000313" key="4">
    <source>
        <dbReference type="Proteomes" id="UP000644507"/>
    </source>
</evidence>
<organism evidence="3 4">
    <name type="scientific">Roseibacillus persicicus</name>
    <dbReference type="NCBI Taxonomy" id="454148"/>
    <lineage>
        <taxon>Bacteria</taxon>
        <taxon>Pseudomonadati</taxon>
        <taxon>Verrucomicrobiota</taxon>
        <taxon>Verrucomicrobiia</taxon>
        <taxon>Verrucomicrobiales</taxon>
        <taxon>Verrucomicrobiaceae</taxon>
        <taxon>Roseibacillus</taxon>
    </lineage>
</organism>
<keyword evidence="1" id="KW-0732">Signal</keyword>
<sequence>MKYLSFLVLCLISCASPSREPANLSDLKREVTTYAESGDYQGDVAASVASAEAFLTRRAASGQAKLAVIFDIDETVLSNLPHMKETDWGYQPPVWSKWVARAEAPAIEPVKKVYQTAVDLDLAVIFLTGRTEDERAATAKNLTSQGMGKYEKLVLRPNKSDAPYEKAVAFKSRVRKNLTSEGYTIIASFGDQTSDLEGGYSERNFKIPNPFYKIP</sequence>
<keyword evidence="2" id="KW-0325">Glycoprotein</keyword>
<dbReference type="SUPFAM" id="SSF56784">
    <property type="entry name" value="HAD-like"/>
    <property type="match status" value="1"/>
</dbReference>